<dbReference type="Pfam" id="PF25340">
    <property type="entry name" value="BCD_RFX"/>
    <property type="match status" value="1"/>
</dbReference>
<dbReference type="GO" id="GO:0000978">
    <property type="term" value="F:RNA polymerase II cis-regulatory region sequence-specific DNA binding"/>
    <property type="evidence" value="ECO:0007669"/>
    <property type="project" value="TreeGrafter"/>
</dbReference>
<evidence type="ECO:0000256" key="4">
    <source>
        <dbReference type="ARBA" id="ARBA00023015"/>
    </source>
</evidence>
<dbReference type="AlphaFoldDB" id="A0A7J7J2N1"/>
<dbReference type="GO" id="GO:0000981">
    <property type="term" value="F:DNA-binding transcription factor activity, RNA polymerase II-specific"/>
    <property type="evidence" value="ECO:0007669"/>
    <property type="project" value="TreeGrafter"/>
</dbReference>
<evidence type="ECO:0000256" key="10">
    <source>
        <dbReference type="SAM" id="MobiDB-lite"/>
    </source>
</evidence>
<keyword evidence="4" id="KW-0805">Transcription regulation</keyword>
<keyword evidence="7" id="KW-0539">Nucleus</keyword>
<dbReference type="GO" id="GO:0005634">
    <property type="term" value="C:nucleus"/>
    <property type="evidence" value="ECO:0007669"/>
    <property type="project" value="UniProtKB-SubCell"/>
</dbReference>
<accession>A0A7J7J2N1</accession>
<dbReference type="InterPro" id="IPR057321">
    <property type="entry name" value="RFX1-4/6/8-like_BCD"/>
</dbReference>
<evidence type="ECO:0000256" key="1">
    <source>
        <dbReference type="ARBA" id="ARBA00004123"/>
    </source>
</evidence>
<keyword evidence="3" id="KW-0221">Differentiation</keyword>
<keyword evidence="13" id="KW-1185">Reference proteome</keyword>
<feature type="compositionally biased region" description="Polar residues" evidence="10">
    <location>
        <begin position="80"/>
        <end position="138"/>
    </location>
</feature>
<evidence type="ECO:0000313" key="12">
    <source>
        <dbReference type="EMBL" id="KAF6020450.1"/>
    </source>
</evidence>
<feature type="region of interest" description="Disordered" evidence="10">
    <location>
        <begin position="67"/>
        <end position="138"/>
    </location>
</feature>
<comment type="subcellular location">
    <subcellularLocation>
        <location evidence="1">Nucleus</location>
    </subcellularLocation>
</comment>
<evidence type="ECO:0000256" key="6">
    <source>
        <dbReference type="ARBA" id="ARBA00023163"/>
    </source>
</evidence>
<organism evidence="12 13">
    <name type="scientific">Bugula neritina</name>
    <name type="common">Brown bryozoan</name>
    <name type="synonym">Sertularia neritina</name>
    <dbReference type="NCBI Taxonomy" id="10212"/>
    <lineage>
        <taxon>Eukaryota</taxon>
        <taxon>Metazoa</taxon>
        <taxon>Spiralia</taxon>
        <taxon>Lophotrochozoa</taxon>
        <taxon>Bryozoa</taxon>
        <taxon>Gymnolaemata</taxon>
        <taxon>Cheilostomatida</taxon>
        <taxon>Flustrina</taxon>
        <taxon>Buguloidea</taxon>
        <taxon>Bugulidae</taxon>
        <taxon>Bugula</taxon>
    </lineage>
</organism>
<dbReference type="SUPFAM" id="SSF46785">
    <property type="entry name" value="Winged helix' DNA-binding domain"/>
    <property type="match status" value="1"/>
</dbReference>
<keyword evidence="5" id="KW-0238">DNA-binding</keyword>
<comment type="caution">
    <text evidence="12">The sequence shown here is derived from an EMBL/GenBank/DDBJ whole genome shotgun (WGS) entry which is preliminary data.</text>
</comment>
<dbReference type="PROSITE" id="PS51526">
    <property type="entry name" value="RFX_DBD"/>
    <property type="match status" value="1"/>
</dbReference>
<dbReference type="InterPro" id="IPR003150">
    <property type="entry name" value="DNA-bd_RFX"/>
</dbReference>
<protein>
    <recommendedName>
        <fullName evidence="8">DNA-binding protein RFX6</fullName>
    </recommendedName>
    <alternativeName>
        <fullName evidence="9">Regulatory factor X 6</fullName>
    </alternativeName>
</protein>
<feature type="region of interest" description="Disordered" evidence="10">
    <location>
        <begin position="684"/>
        <end position="717"/>
    </location>
</feature>
<sequence length="871" mass="98559">MDTGLGQQTYGHPHHVTTGWMPHHMLSADQNMSSQPQAHHVFTISQQPLPPIYYDIDQSQLQHPVNVSSHLQLSEQHQSAGQQPLTDSASQHHMQPTSTVVTDSESPYTSTHTKTFSSTEEDTQNLVDDSTSKNHTTPMTLKWLNDNYEVAEGVCIPRSTLYQHYIEFCESHELNPVNAASFGKIIRQQFPQITTRRLGTRGQSKYHYYGIGVKEQSQYYDLVYSKAGLQCSNATKKETPKQTPVQAYSPRSKMGTLLPDFPNIDELKLPKEIESDKLLTFVMMYRTHCQRILDTVIRANFDEVQNFLLHFWQGMPSHMTAILGASQIVGMVAVCDTILYKAICSVLMPHVLQPLPESLTMVIKKFAKQLEEWIAIALNDLPDSLRQMKLNMAKKFSRILRLQMSLNHLCQASRSVVSSSDVMSQMLDDWQAIDRKNIIKQTRLTLCHKDMVTELDKINQFYDEFEQLLHDSVSIELFVEWLDKIIDEIIVKTYDKTTGNIKRKSRNFLLVWSAFSTKIIRDMTLHSAPSFGSFHLLHLMFDDYILYQLEHMCCTELSDEILSEIKKSPESSCVITETCSTTSGQQKAATGQEQLQNTLSQCTTATSDSASITIQQHEEEQRQQTQTEFMTSSHVELLSHFTNTVRKERIEEQNRSDGNTTLSQPITTSLAKLASASCANTSSVHSTQIPTHSHNNELSVSGTGTHMGAHHVSTEHNNGYQSSSIAYYMNDLGNNDASWRLQDSIPPPPLQYHGETYNMQTEPTNPDILYYAVNSLNLLPETVTTQCTPSTTATTTDSQNSRVTFDPEEVQQALERSFQPFTQHLQYVENAADKETTKRAACSEHADLSLSKRFRPDDGSTIGVKDNYVIV</sequence>
<reference evidence="12" key="1">
    <citation type="submission" date="2020-06" db="EMBL/GenBank/DDBJ databases">
        <title>Draft genome of Bugula neritina, a colonial animal packing powerful symbionts and potential medicines.</title>
        <authorList>
            <person name="Rayko M."/>
        </authorList>
    </citation>
    <scope>NUCLEOTIDE SEQUENCE [LARGE SCALE GENOMIC DNA]</scope>
    <source>
        <strain evidence="12">Kwan_BN1</strain>
    </source>
</reference>
<evidence type="ECO:0000313" key="13">
    <source>
        <dbReference type="Proteomes" id="UP000593567"/>
    </source>
</evidence>
<evidence type="ECO:0000256" key="7">
    <source>
        <dbReference type="ARBA" id="ARBA00023242"/>
    </source>
</evidence>
<name>A0A7J7J2N1_BUGNE</name>
<evidence type="ECO:0000256" key="3">
    <source>
        <dbReference type="ARBA" id="ARBA00022782"/>
    </source>
</evidence>
<feature type="domain" description="RFX-type winged-helix" evidence="11">
    <location>
        <begin position="140"/>
        <end position="215"/>
    </location>
</feature>
<evidence type="ECO:0000256" key="5">
    <source>
        <dbReference type="ARBA" id="ARBA00023125"/>
    </source>
</evidence>
<keyword evidence="2" id="KW-0217">Developmental protein</keyword>
<evidence type="ECO:0000259" key="11">
    <source>
        <dbReference type="PROSITE" id="PS51526"/>
    </source>
</evidence>
<dbReference type="GO" id="GO:0030154">
    <property type="term" value="P:cell differentiation"/>
    <property type="evidence" value="ECO:0007669"/>
    <property type="project" value="UniProtKB-KW"/>
</dbReference>
<dbReference type="OrthoDB" id="10056949at2759"/>
<feature type="compositionally biased region" description="Low complexity" evidence="10">
    <location>
        <begin position="68"/>
        <end position="79"/>
    </location>
</feature>
<dbReference type="InterPro" id="IPR036388">
    <property type="entry name" value="WH-like_DNA-bd_sf"/>
</dbReference>
<dbReference type="EMBL" id="VXIV02003173">
    <property type="protein sequence ID" value="KAF6020450.1"/>
    <property type="molecule type" value="Genomic_DNA"/>
</dbReference>
<dbReference type="PANTHER" id="PTHR12619:SF5">
    <property type="entry name" value="TRANSCRIPTION FACTOR RFX4"/>
    <property type="match status" value="1"/>
</dbReference>
<dbReference type="Pfam" id="PF02257">
    <property type="entry name" value="RFX_DNA_binding"/>
    <property type="match status" value="1"/>
</dbReference>
<gene>
    <name evidence="12" type="ORF">EB796_021253</name>
</gene>
<dbReference type="FunFam" id="1.10.10.10:FF:000211">
    <property type="entry name" value="Regulatory factor X, 6"/>
    <property type="match status" value="1"/>
</dbReference>
<dbReference type="PANTHER" id="PTHR12619">
    <property type="entry name" value="RFX TRANSCRIPTION FACTOR FAMILY"/>
    <property type="match status" value="1"/>
</dbReference>
<evidence type="ECO:0000256" key="8">
    <source>
        <dbReference type="ARBA" id="ARBA00072476"/>
    </source>
</evidence>
<dbReference type="Proteomes" id="UP000593567">
    <property type="component" value="Unassembled WGS sequence"/>
</dbReference>
<keyword evidence="6" id="KW-0804">Transcription</keyword>
<feature type="compositionally biased region" description="Polar residues" evidence="10">
    <location>
        <begin position="684"/>
        <end position="704"/>
    </location>
</feature>
<proteinExistence type="predicted"/>
<evidence type="ECO:0000256" key="9">
    <source>
        <dbReference type="ARBA" id="ARBA00077088"/>
    </source>
</evidence>
<dbReference type="InterPro" id="IPR039779">
    <property type="entry name" value="RFX-like"/>
</dbReference>
<dbReference type="Gene3D" id="1.10.10.10">
    <property type="entry name" value="Winged helix-like DNA-binding domain superfamily/Winged helix DNA-binding domain"/>
    <property type="match status" value="1"/>
</dbReference>
<evidence type="ECO:0000256" key="2">
    <source>
        <dbReference type="ARBA" id="ARBA00022473"/>
    </source>
</evidence>
<dbReference type="InterPro" id="IPR036390">
    <property type="entry name" value="WH_DNA-bd_sf"/>
</dbReference>